<keyword evidence="3" id="KW-0732">Signal</keyword>
<name>A0A0S3PV49_9BRAD</name>
<keyword evidence="2" id="KW-0812">Transmembrane</keyword>
<accession>A0A0S3PV49</accession>
<feature type="compositionally biased region" description="Low complexity" evidence="1">
    <location>
        <begin position="197"/>
        <end position="211"/>
    </location>
</feature>
<evidence type="ECO:0000256" key="2">
    <source>
        <dbReference type="SAM" id="Phobius"/>
    </source>
</evidence>
<evidence type="ECO:0000259" key="4">
    <source>
        <dbReference type="SMART" id="SM00978"/>
    </source>
</evidence>
<evidence type="ECO:0000256" key="3">
    <source>
        <dbReference type="SAM" id="SignalP"/>
    </source>
</evidence>
<dbReference type="SUPFAM" id="SSF54427">
    <property type="entry name" value="NTF2-like"/>
    <property type="match status" value="1"/>
</dbReference>
<dbReference type="AlphaFoldDB" id="A0A0S3PV49"/>
<proteinExistence type="predicted"/>
<dbReference type="RefSeq" id="WP_096355346.1">
    <property type="nucleotide sequence ID" value="NZ_AP014946.1"/>
</dbReference>
<keyword evidence="2" id="KW-1133">Transmembrane helix</keyword>
<dbReference type="InterPro" id="IPR032710">
    <property type="entry name" value="NTF2-like_dom_sf"/>
</dbReference>
<dbReference type="OrthoDB" id="9780873at2"/>
<feature type="region of interest" description="Disordered" evidence="1">
    <location>
        <begin position="177"/>
        <end position="222"/>
    </location>
</feature>
<dbReference type="EMBL" id="AP014946">
    <property type="protein sequence ID" value="BAT59732.1"/>
    <property type="molecule type" value="Genomic_DNA"/>
</dbReference>
<feature type="signal peptide" evidence="3">
    <location>
        <begin position="1"/>
        <end position="23"/>
    </location>
</feature>
<dbReference type="Gene3D" id="3.10.450.240">
    <property type="match status" value="1"/>
</dbReference>
<dbReference type="Pfam" id="PF04280">
    <property type="entry name" value="Tim44"/>
    <property type="match status" value="1"/>
</dbReference>
<feature type="region of interest" description="Disordered" evidence="1">
    <location>
        <begin position="29"/>
        <end position="76"/>
    </location>
</feature>
<dbReference type="PANTHER" id="PTHR41542">
    <property type="entry name" value="BLL5807 PROTEIN"/>
    <property type="match status" value="1"/>
</dbReference>
<feature type="compositionally biased region" description="Low complexity" evidence="1">
    <location>
        <begin position="41"/>
        <end position="76"/>
    </location>
</feature>
<sequence length="362" mass="38059">MMFRSLIAAAGLIAAFAMVTVDADARPKLSAGSRGTRTQSAPPATNTAPTTAAPIQRTQTPPAAQQPAAAARPAAAPNVGAAPAKTGFFNRPGFMGGLVAGMLGAGLIGALFGQGLFGNMAGMASFLGLLLQIALIGGIAFFAIRWWRNRQQPQPAFAGAPAGGPSEARSQFAMGAQPMGAPQSMDAQPMGAPQPMQNQAYGNGAASNGYAPQQQPGEPTDEIGIKGDDYETFERLLTDMQSAYSREDRNALRNIVTDEMVGYLTQEIDDNVSRGVAAQLSGVKLLQGDLAEAWNEGPVDYATVAMRYEIVDALVDRNTKRVVDGDATKPVEAVEVWTFTRPKGTMNWKVAAIQQLEDEQAA</sequence>
<evidence type="ECO:0000256" key="1">
    <source>
        <dbReference type="SAM" id="MobiDB-lite"/>
    </source>
</evidence>
<protein>
    <submittedName>
        <fullName evidence="5">Tim44-like domain protein</fullName>
    </submittedName>
</protein>
<gene>
    <name evidence="5" type="ORF">GJW-30_1_02265</name>
</gene>
<dbReference type="KEGG" id="vgo:GJW-30_1_02265"/>
<feature type="transmembrane region" description="Helical" evidence="2">
    <location>
        <begin position="124"/>
        <end position="147"/>
    </location>
</feature>
<dbReference type="SMART" id="SM00978">
    <property type="entry name" value="Tim44"/>
    <property type="match status" value="1"/>
</dbReference>
<evidence type="ECO:0000313" key="6">
    <source>
        <dbReference type="Proteomes" id="UP000236884"/>
    </source>
</evidence>
<dbReference type="PANTHER" id="PTHR41542:SF1">
    <property type="entry name" value="BLL5807 PROTEIN"/>
    <property type="match status" value="1"/>
</dbReference>
<evidence type="ECO:0000313" key="5">
    <source>
        <dbReference type="EMBL" id="BAT59732.1"/>
    </source>
</evidence>
<organism evidence="5 6">
    <name type="scientific">Variibacter gotjawalensis</name>
    <dbReference type="NCBI Taxonomy" id="1333996"/>
    <lineage>
        <taxon>Bacteria</taxon>
        <taxon>Pseudomonadati</taxon>
        <taxon>Pseudomonadota</taxon>
        <taxon>Alphaproteobacteria</taxon>
        <taxon>Hyphomicrobiales</taxon>
        <taxon>Nitrobacteraceae</taxon>
        <taxon>Variibacter</taxon>
    </lineage>
</organism>
<dbReference type="Proteomes" id="UP000236884">
    <property type="component" value="Chromosome"/>
</dbReference>
<reference evidence="5 6" key="1">
    <citation type="submission" date="2015-08" db="EMBL/GenBank/DDBJ databases">
        <title>Investigation of the bacterial diversity of lava forest soil.</title>
        <authorList>
            <person name="Lee J.S."/>
        </authorList>
    </citation>
    <scope>NUCLEOTIDE SEQUENCE [LARGE SCALE GENOMIC DNA]</scope>
    <source>
        <strain evidence="5 6">GJW-30</strain>
    </source>
</reference>
<dbReference type="InterPro" id="IPR007379">
    <property type="entry name" value="Tim44-like_dom"/>
</dbReference>
<feature type="chain" id="PRO_5006615624" evidence="3">
    <location>
        <begin position="24"/>
        <end position="362"/>
    </location>
</feature>
<keyword evidence="6" id="KW-1185">Reference proteome</keyword>
<feature type="transmembrane region" description="Helical" evidence="2">
    <location>
        <begin position="93"/>
        <end position="112"/>
    </location>
</feature>
<keyword evidence="2" id="KW-0472">Membrane</keyword>
<feature type="domain" description="Tim44-like" evidence="4">
    <location>
        <begin position="213"/>
        <end position="355"/>
    </location>
</feature>